<proteinExistence type="predicted"/>
<accession>A0A6C0F6G5</accession>
<reference evidence="2" key="1">
    <citation type="journal article" date="2020" name="Nature">
        <title>Giant virus diversity and host interactions through global metagenomics.</title>
        <authorList>
            <person name="Schulz F."/>
            <person name="Roux S."/>
            <person name="Paez-Espino D."/>
            <person name="Jungbluth S."/>
            <person name="Walsh D.A."/>
            <person name="Denef V.J."/>
            <person name="McMahon K.D."/>
            <person name="Konstantinidis K.T."/>
            <person name="Eloe-Fadrosh E.A."/>
            <person name="Kyrpides N.C."/>
            <person name="Woyke T."/>
        </authorList>
    </citation>
    <scope>NUCLEOTIDE SEQUENCE</scope>
    <source>
        <strain evidence="2">GVMAG-M-3300009182-46</strain>
    </source>
</reference>
<dbReference type="AlphaFoldDB" id="A0A6C0F6G5"/>
<feature type="compositionally biased region" description="Low complexity" evidence="1">
    <location>
        <begin position="388"/>
        <end position="397"/>
    </location>
</feature>
<feature type="compositionally biased region" description="Basic residues" evidence="1">
    <location>
        <begin position="398"/>
        <end position="411"/>
    </location>
</feature>
<organism evidence="2">
    <name type="scientific">viral metagenome</name>
    <dbReference type="NCBI Taxonomy" id="1070528"/>
    <lineage>
        <taxon>unclassified sequences</taxon>
        <taxon>metagenomes</taxon>
        <taxon>organismal metagenomes</taxon>
    </lineage>
</organism>
<name>A0A6C0F6G5_9ZZZZ</name>
<protein>
    <submittedName>
        <fullName evidence="2">Uncharacterized protein</fullName>
    </submittedName>
</protein>
<dbReference type="EMBL" id="MN739032">
    <property type="protein sequence ID" value="QHT36213.1"/>
    <property type="molecule type" value="Genomic_DNA"/>
</dbReference>
<evidence type="ECO:0000313" key="2">
    <source>
        <dbReference type="EMBL" id="QHT36213.1"/>
    </source>
</evidence>
<feature type="compositionally biased region" description="Low complexity" evidence="1">
    <location>
        <begin position="361"/>
        <end position="370"/>
    </location>
</feature>
<feature type="region of interest" description="Disordered" evidence="1">
    <location>
        <begin position="361"/>
        <end position="411"/>
    </location>
</feature>
<sequence>MSVQEEIPQEKKIKAPEEFYKIINDFTNDIITTFPEYETIIKRWWTPKDLSHIADPVEKEMALLADKEKRVTFIHKHCMRVFPERFFDILYQNADMFKDESIVNTEFLPGIVFKYLWTMDISDNTRETIWKYLQLILFSAVSSVNNTTEFGDSAKLFESVNEEELKGKLQETLSNIQNLFENQRASGEEGQQPNLGAEGMNVPNAEQIHEHLQGMMQGKLGKIAMEMAEEAAQNLNMDMENAGNAQEVFQKMFKNPGKLMNMVKNLGDKLDTRIKSGEIKESELISEGIDLINKMKNMPGMENMQGMFEKMGIPGLGRNSKVNMGAMENQMKQNLKNAQTRERIKSKLEAKKAADAAEQIAAAARAAAQASQPQMTDDELIAAIGDLNTNSNSTSNKSKSKSKGKNGNKKK</sequence>
<evidence type="ECO:0000256" key="1">
    <source>
        <dbReference type="SAM" id="MobiDB-lite"/>
    </source>
</evidence>